<evidence type="ECO:0000313" key="5">
    <source>
        <dbReference type="Proteomes" id="UP000319280"/>
    </source>
</evidence>
<sequence>MNDKLWKTIQISSFILILALIIMTIIVSPLEPLPGGGWEITFPSKAYQIIGIVVIIALGLTWVFATYVRKEGEVSMKAVKSGLFFIVGFGLFYLLLQIINS</sequence>
<accession>A0A5S3QMV3</accession>
<feature type="transmembrane region" description="Helical" evidence="1">
    <location>
        <begin position="9"/>
        <end position="27"/>
    </location>
</feature>
<evidence type="ECO:0000256" key="1">
    <source>
        <dbReference type="SAM" id="Phobius"/>
    </source>
</evidence>
<dbReference type="Proteomes" id="UP000319280">
    <property type="component" value="Unassembled WGS sequence"/>
</dbReference>
<dbReference type="EMBL" id="VJMZ01000001">
    <property type="protein sequence ID" value="TRM12071.1"/>
    <property type="molecule type" value="Genomic_DNA"/>
</dbReference>
<feature type="transmembrane region" description="Helical" evidence="1">
    <location>
        <begin position="47"/>
        <end position="69"/>
    </location>
</feature>
<dbReference type="OrthoDB" id="2971162at2"/>
<organism evidence="3 5">
    <name type="scientific">Lentibacillus cibarius</name>
    <dbReference type="NCBI Taxonomy" id="2583219"/>
    <lineage>
        <taxon>Bacteria</taxon>
        <taxon>Bacillati</taxon>
        <taxon>Bacillota</taxon>
        <taxon>Bacilli</taxon>
        <taxon>Bacillales</taxon>
        <taxon>Bacillaceae</taxon>
        <taxon>Lentibacillus</taxon>
    </lineage>
</organism>
<evidence type="ECO:0000313" key="2">
    <source>
        <dbReference type="EMBL" id="TMN23284.1"/>
    </source>
</evidence>
<gene>
    <name evidence="2" type="ORF">FFL34_15195</name>
    <name evidence="3" type="ORF">FH966_10465</name>
</gene>
<protein>
    <recommendedName>
        <fullName evidence="6">DUF1648 domain-containing protein</fullName>
    </recommendedName>
</protein>
<dbReference type="RefSeq" id="WP_138604173.1">
    <property type="nucleotide sequence ID" value="NZ_VCIA01000001.1"/>
</dbReference>
<dbReference type="Proteomes" id="UP000306980">
    <property type="component" value="Unassembled WGS sequence"/>
</dbReference>
<dbReference type="EMBL" id="VCIA01000001">
    <property type="protein sequence ID" value="TMN23284.1"/>
    <property type="molecule type" value="Genomic_DNA"/>
</dbReference>
<keyword evidence="1" id="KW-0472">Membrane</keyword>
<name>A0A549YJM5_9BACI</name>
<keyword evidence="5" id="KW-1185">Reference proteome</keyword>
<reference evidence="3 5" key="2">
    <citation type="submission" date="2019-07" db="EMBL/GenBank/DDBJ databases">
        <title>Genomic analysis of Lentibacillus sp. NKC851-2.</title>
        <authorList>
            <person name="Oh Y.J."/>
        </authorList>
    </citation>
    <scope>NUCLEOTIDE SEQUENCE [LARGE SCALE GENOMIC DNA]</scope>
    <source>
        <strain evidence="3 5">NKC851-2</strain>
    </source>
</reference>
<evidence type="ECO:0000313" key="4">
    <source>
        <dbReference type="Proteomes" id="UP000306980"/>
    </source>
</evidence>
<dbReference type="AlphaFoldDB" id="A0A549YJM5"/>
<comment type="caution">
    <text evidence="3">The sequence shown here is derived from an EMBL/GenBank/DDBJ whole genome shotgun (WGS) entry which is preliminary data.</text>
</comment>
<evidence type="ECO:0008006" key="6">
    <source>
        <dbReference type="Google" id="ProtNLM"/>
    </source>
</evidence>
<proteinExistence type="predicted"/>
<keyword evidence="1" id="KW-1133">Transmembrane helix</keyword>
<evidence type="ECO:0000313" key="3">
    <source>
        <dbReference type="EMBL" id="TRM12071.1"/>
    </source>
</evidence>
<accession>A0A549YJM5</accession>
<feature type="transmembrane region" description="Helical" evidence="1">
    <location>
        <begin position="81"/>
        <end position="99"/>
    </location>
</feature>
<reference evidence="2 4" key="1">
    <citation type="submission" date="2019-05" db="EMBL/GenBank/DDBJ databases">
        <title>Genomic analysis of Lentibacillus sp. NKC220-2.</title>
        <authorList>
            <person name="Oh Y.J."/>
        </authorList>
    </citation>
    <scope>NUCLEOTIDE SEQUENCE [LARGE SCALE GENOMIC DNA]</scope>
    <source>
        <strain evidence="2 4">NKC220-2</strain>
    </source>
</reference>
<keyword evidence="1" id="KW-0812">Transmembrane</keyword>